<dbReference type="RefSeq" id="WP_379041967.1">
    <property type="nucleotide sequence ID" value="NZ_JBHSKW010000019.1"/>
</dbReference>
<sequence>MIDKNIIENYNLLVKELDVNITEIKKAINSLSYLRLGVFAFAVLLSYLFFESGLQALSIIFVLMLLAFLILVKKQVKKQHLFNLYKTKLQLVQNELDMINGNANIYNNGSEYQNQAHFYMDDLDVFGAHSIFAYINRCVSFKGLDLLANWLKKPSAKAEIEQRQVAVEELSKLENEILNFRTQLFSLESDKVKVIEYFFTAFLPKKLDFIKVISVIIFINAISVLNVLVFIIAAIYGSFFWSILGICLIMSAVGYLLYKKQIDSIHENIGNSVSILNSYADNIKWIENTNWQSQLLVSKVNTLKSDKSLHAEIAELAKILNSLNTRLNPIVGLFLNLFLQWDLRCLKRLAKWEQSNSGLIINGLNVVSEFEALISLAVLSNNHSAWINPKIVDSYHIKSIALGHPLIKEKDRIVNDFSLAQNITIDVITGSNMAGKSTFLRTLGVNMVLAFAGAKVCAKVFETSVFNILSYMRIKDSLSNQTSTFKAEIDRLKMILEHTKIDANSFVLIDEMLRGTNSRDKYLGSKVFIKKLIAQQTPGLIATHDLQIAELEKEFPQQLRNYHFDIQIKGEEMYFDYLMKDGECKTFNASILLKNIGLQID</sequence>
<reference evidence="8" key="1">
    <citation type="journal article" date="2019" name="Int. J. Syst. Evol. Microbiol.">
        <title>The Global Catalogue of Microorganisms (GCM) 10K type strain sequencing project: providing services to taxonomists for standard genome sequencing and annotation.</title>
        <authorList>
            <consortium name="The Broad Institute Genomics Platform"/>
            <consortium name="The Broad Institute Genome Sequencing Center for Infectious Disease"/>
            <person name="Wu L."/>
            <person name="Ma J."/>
        </authorList>
    </citation>
    <scope>NUCLEOTIDE SEQUENCE [LARGE SCALE GENOMIC DNA]</scope>
    <source>
        <strain evidence="8">KCTC 42456</strain>
    </source>
</reference>
<name>A0ABW5TRV5_9SPHI</name>
<keyword evidence="4" id="KW-0175">Coiled coil</keyword>
<dbReference type="InterPro" id="IPR045076">
    <property type="entry name" value="MutS"/>
</dbReference>
<keyword evidence="5" id="KW-1133">Transmembrane helix</keyword>
<keyword evidence="1" id="KW-0547">Nucleotide-binding</keyword>
<dbReference type="Gene3D" id="3.40.50.300">
    <property type="entry name" value="P-loop containing nucleotide triphosphate hydrolases"/>
    <property type="match status" value="1"/>
</dbReference>
<gene>
    <name evidence="7" type="ORF">ACFSSE_08750</name>
</gene>
<accession>A0ABW5TRV5</accession>
<dbReference type="InterPro" id="IPR000432">
    <property type="entry name" value="DNA_mismatch_repair_MutS_C"/>
</dbReference>
<keyword evidence="3" id="KW-0238">DNA-binding</keyword>
<evidence type="ECO:0000256" key="1">
    <source>
        <dbReference type="ARBA" id="ARBA00022741"/>
    </source>
</evidence>
<evidence type="ECO:0000256" key="3">
    <source>
        <dbReference type="ARBA" id="ARBA00023125"/>
    </source>
</evidence>
<feature type="domain" description="DNA mismatch repair proteins mutS family" evidence="6">
    <location>
        <begin position="423"/>
        <end position="598"/>
    </location>
</feature>
<dbReference type="Pfam" id="PF00488">
    <property type="entry name" value="MutS_V"/>
    <property type="match status" value="1"/>
</dbReference>
<dbReference type="Gene3D" id="1.10.1420.10">
    <property type="match status" value="1"/>
</dbReference>
<keyword evidence="5" id="KW-0472">Membrane</keyword>
<feature type="transmembrane region" description="Helical" evidence="5">
    <location>
        <begin position="212"/>
        <end position="233"/>
    </location>
</feature>
<feature type="transmembrane region" description="Helical" evidence="5">
    <location>
        <begin position="239"/>
        <end position="258"/>
    </location>
</feature>
<evidence type="ECO:0000313" key="7">
    <source>
        <dbReference type="EMBL" id="MFD2731794.1"/>
    </source>
</evidence>
<dbReference type="SMART" id="SM00534">
    <property type="entry name" value="MUTSac"/>
    <property type="match status" value="1"/>
</dbReference>
<dbReference type="PANTHER" id="PTHR11361:SF99">
    <property type="entry name" value="DNA MISMATCH REPAIR PROTEIN"/>
    <property type="match status" value="1"/>
</dbReference>
<evidence type="ECO:0000256" key="5">
    <source>
        <dbReference type="SAM" id="Phobius"/>
    </source>
</evidence>
<evidence type="ECO:0000256" key="4">
    <source>
        <dbReference type="SAM" id="Coils"/>
    </source>
</evidence>
<evidence type="ECO:0000256" key="2">
    <source>
        <dbReference type="ARBA" id="ARBA00022840"/>
    </source>
</evidence>
<dbReference type="SUPFAM" id="SSF48334">
    <property type="entry name" value="DNA repair protein MutS, domain III"/>
    <property type="match status" value="1"/>
</dbReference>
<keyword evidence="5" id="KW-0812">Transmembrane</keyword>
<evidence type="ECO:0000313" key="8">
    <source>
        <dbReference type="Proteomes" id="UP001597546"/>
    </source>
</evidence>
<proteinExistence type="predicted"/>
<dbReference type="InterPro" id="IPR036187">
    <property type="entry name" value="DNA_mismatch_repair_MutS_sf"/>
</dbReference>
<feature type="coiled-coil region" evidence="4">
    <location>
        <begin position="156"/>
        <end position="190"/>
    </location>
</feature>
<dbReference type="Proteomes" id="UP001597546">
    <property type="component" value="Unassembled WGS sequence"/>
</dbReference>
<feature type="transmembrane region" description="Helical" evidence="5">
    <location>
        <begin position="33"/>
        <end position="50"/>
    </location>
</feature>
<dbReference type="SUPFAM" id="SSF52540">
    <property type="entry name" value="P-loop containing nucleoside triphosphate hydrolases"/>
    <property type="match status" value="1"/>
</dbReference>
<dbReference type="PANTHER" id="PTHR11361">
    <property type="entry name" value="DNA MISMATCH REPAIR PROTEIN MUTS FAMILY MEMBER"/>
    <property type="match status" value="1"/>
</dbReference>
<dbReference type="EMBL" id="JBHULV010000025">
    <property type="protein sequence ID" value="MFD2731794.1"/>
    <property type="molecule type" value="Genomic_DNA"/>
</dbReference>
<dbReference type="InterPro" id="IPR027417">
    <property type="entry name" value="P-loop_NTPase"/>
</dbReference>
<keyword evidence="8" id="KW-1185">Reference proteome</keyword>
<comment type="caution">
    <text evidence="7">The sequence shown here is derived from an EMBL/GenBank/DDBJ whole genome shotgun (WGS) entry which is preliminary data.</text>
</comment>
<protein>
    <submittedName>
        <fullName evidence="7">DNA mismatch repair protein MutS</fullName>
    </submittedName>
</protein>
<feature type="transmembrane region" description="Helical" evidence="5">
    <location>
        <begin position="56"/>
        <end position="72"/>
    </location>
</feature>
<keyword evidence="2" id="KW-0067">ATP-binding</keyword>
<organism evidence="7 8">
    <name type="scientific">Pedobacter alpinus</name>
    <dbReference type="NCBI Taxonomy" id="1590643"/>
    <lineage>
        <taxon>Bacteria</taxon>
        <taxon>Pseudomonadati</taxon>
        <taxon>Bacteroidota</taxon>
        <taxon>Sphingobacteriia</taxon>
        <taxon>Sphingobacteriales</taxon>
        <taxon>Sphingobacteriaceae</taxon>
        <taxon>Pedobacter</taxon>
    </lineage>
</organism>
<evidence type="ECO:0000259" key="6">
    <source>
        <dbReference type="SMART" id="SM00534"/>
    </source>
</evidence>